<feature type="region of interest" description="Disordered" evidence="10">
    <location>
        <begin position="928"/>
        <end position="1016"/>
    </location>
</feature>
<dbReference type="InterPro" id="IPR027417">
    <property type="entry name" value="P-loop_NTPase"/>
</dbReference>
<dbReference type="Gene3D" id="1.10.1420.10">
    <property type="match status" value="1"/>
</dbReference>
<reference evidence="12 13" key="1">
    <citation type="journal article" date="2016" name="Fungal Biol.">
        <title>The genome of Xylona heveae provides a window into fungal endophytism.</title>
        <authorList>
            <person name="Gazis R."/>
            <person name="Kuo A."/>
            <person name="Riley R."/>
            <person name="LaButti K."/>
            <person name="Lipzen A."/>
            <person name="Lin J."/>
            <person name="Amirebrahimi M."/>
            <person name="Hesse C.N."/>
            <person name="Spatafora J.W."/>
            <person name="Henrissat B."/>
            <person name="Hainaut M."/>
            <person name="Grigoriev I.V."/>
            <person name="Hibbett D.S."/>
        </authorList>
    </citation>
    <scope>NUCLEOTIDE SEQUENCE [LARGE SCALE GENOMIC DNA]</scope>
    <source>
        <strain evidence="12 13">TC161</strain>
    </source>
</reference>
<proteinExistence type="inferred from homology"/>
<dbReference type="PANTHER" id="PTHR11361:SF21">
    <property type="entry name" value="MUTS PROTEIN HOMOLOG 4"/>
    <property type="match status" value="1"/>
</dbReference>
<feature type="region of interest" description="Disordered" evidence="10">
    <location>
        <begin position="751"/>
        <end position="779"/>
    </location>
</feature>
<keyword evidence="4" id="KW-0067">ATP-binding</keyword>
<evidence type="ECO:0000313" key="13">
    <source>
        <dbReference type="Proteomes" id="UP000076632"/>
    </source>
</evidence>
<dbReference type="GeneID" id="28900883"/>
<accession>A0A165K065</accession>
<feature type="domain" description="DNA mismatch repair proteins mutS family" evidence="11">
    <location>
        <begin position="538"/>
        <end position="554"/>
    </location>
</feature>
<dbReference type="RefSeq" id="XP_018192396.1">
    <property type="nucleotide sequence ID" value="XM_018335746.1"/>
</dbReference>
<dbReference type="FunFam" id="3.40.50.300:FF:000870">
    <property type="entry name" value="MutS protein homolog 4"/>
    <property type="match status" value="1"/>
</dbReference>
<evidence type="ECO:0000256" key="7">
    <source>
        <dbReference type="ARBA" id="ARBA00025902"/>
    </source>
</evidence>
<evidence type="ECO:0000256" key="4">
    <source>
        <dbReference type="ARBA" id="ARBA00022840"/>
    </source>
</evidence>
<dbReference type="GO" id="GO:0006298">
    <property type="term" value="P:mismatch repair"/>
    <property type="evidence" value="ECO:0007669"/>
    <property type="project" value="InterPro"/>
</dbReference>
<comment type="subunit">
    <text evidence="7">Heterodimer consisting of MSH2-MSH3 (MutS beta). Forms a ternary complex with MutL alpha (MLH1-PMS1).</text>
</comment>
<dbReference type="InterPro" id="IPR045076">
    <property type="entry name" value="MutS"/>
</dbReference>
<dbReference type="GO" id="GO:0140664">
    <property type="term" value="F:ATP-dependent DNA damage sensor activity"/>
    <property type="evidence" value="ECO:0007669"/>
    <property type="project" value="InterPro"/>
</dbReference>
<protein>
    <recommendedName>
        <fullName evidence="2 9">DNA mismatch repair protein MSH3</fullName>
    </recommendedName>
    <alternativeName>
        <fullName evidence="2 9">DNA mismatch repair protein MSH3</fullName>
    </alternativeName>
    <alternativeName>
        <fullName evidence="8">MutS protein homolog 3</fullName>
    </alternativeName>
</protein>
<dbReference type="SMART" id="SM00533">
    <property type="entry name" value="MUTSd"/>
    <property type="match status" value="1"/>
</dbReference>
<name>A0A165K065_XYLHT</name>
<dbReference type="PANTHER" id="PTHR11361">
    <property type="entry name" value="DNA MISMATCH REPAIR PROTEIN MUTS FAMILY MEMBER"/>
    <property type="match status" value="1"/>
</dbReference>
<dbReference type="InterPro" id="IPR007696">
    <property type="entry name" value="DNA_mismatch_repair_MutS_core"/>
</dbReference>
<dbReference type="GO" id="GO:0030983">
    <property type="term" value="F:mismatched DNA binding"/>
    <property type="evidence" value="ECO:0007669"/>
    <property type="project" value="InterPro"/>
</dbReference>
<dbReference type="SMART" id="SM00534">
    <property type="entry name" value="MUTSac"/>
    <property type="match status" value="1"/>
</dbReference>
<feature type="region of interest" description="Disordered" evidence="10">
    <location>
        <begin position="795"/>
        <end position="855"/>
    </location>
</feature>
<evidence type="ECO:0000256" key="9">
    <source>
        <dbReference type="ARBA" id="ARBA00073774"/>
    </source>
</evidence>
<dbReference type="Gene3D" id="3.30.420.110">
    <property type="entry name" value="MutS, connector domain"/>
    <property type="match status" value="1"/>
</dbReference>
<feature type="compositionally biased region" description="Low complexity" evidence="10">
    <location>
        <begin position="1001"/>
        <end position="1016"/>
    </location>
</feature>
<dbReference type="AlphaFoldDB" id="A0A165K065"/>
<dbReference type="EMBL" id="KV407454">
    <property type="protein sequence ID" value="KZF26841.1"/>
    <property type="molecule type" value="Genomic_DNA"/>
</dbReference>
<feature type="compositionally biased region" description="Polar residues" evidence="10">
    <location>
        <begin position="814"/>
        <end position="829"/>
    </location>
</feature>
<dbReference type="Pfam" id="PF00488">
    <property type="entry name" value="MutS_V"/>
    <property type="match status" value="1"/>
</dbReference>
<evidence type="ECO:0000256" key="3">
    <source>
        <dbReference type="ARBA" id="ARBA00022741"/>
    </source>
</evidence>
<feature type="region of interest" description="Disordered" evidence="10">
    <location>
        <begin position="711"/>
        <end position="736"/>
    </location>
</feature>
<evidence type="ECO:0000259" key="11">
    <source>
        <dbReference type="PROSITE" id="PS00486"/>
    </source>
</evidence>
<evidence type="ECO:0000313" key="12">
    <source>
        <dbReference type="EMBL" id="KZF26841.1"/>
    </source>
</evidence>
<dbReference type="InParanoid" id="A0A165K065"/>
<dbReference type="GO" id="GO:0005524">
    <property type="term" value="F:ATP binding"/>
    <property type="evidence" value="ECO:0007669"/>
    <property type="project" value="UniProtKB-KW"/>
</dbReference>
<organism evidence="12 13">
    <name type="scientific">Xylona heveae (strain CBS 132557 / TC161)</name>
    <dbReference type="NCBI Taxonomy" id="1328760"/>
    <lineage>
        <taxon>Eukaryota</taxon>
        <taxon>Fungi</taxon>
        <taxon>Dikarya</taxon>
        <taxon>Ascomycota</taxon>
        <taxon>Pezizomycotina</taxon>
        <taxon>Xylonomycetes</taxon>
        <taxon>Xylonales</taxon>
        <taxon>Xylonaceae</taxon>
        <taxon>Xylona</taxon>
    </lineage>
</organism>
<dbReference type="OMA" id="KMTMLYK"/>
<dbReference type="InterPro" id="IPR007860">
    <property type="entry name" value="DNA_mmatch_repair_MutS_con_dom"/>
</dbReference>
<comment type="similarity">
    <text evidence="1">Belongs to the DNA mismatch repair MutS family. MSH3 subfamily.</text>
</comment>
<dbReference type="Gene3D" id="3.40.50.300">
    <property type="entry name" value="P-loop containing nucleotide triphosphate hydrolases"/>
    <property type="match status" value="1"/>
</dbReference>
<dbReference type="GO" id="GO:0005634">
    <property type="term" value="C:nucleus"/>
    <property type="evidence" value="ECO:0007669"/>
    <property type="project" value="TreeGrafter"/>
</dbReference>
<dbReference type="SUPFAM" id="SSF48334">
    <property type="entry name" value="DNA repair protein MutS, domain III"/>
    <property type="match status" value="1"/>
</dbReference>
<keyword evidence="6" id="KW-0469">Meiosis</keyword>
<dbReference type="FunCoup" id="A0A165K065">
    <property type="interactions" value="341"/>
</dbReference>
<keyword evidence="3" id="KW-0547">Nucleotide-binding</keyword>
<keyword evidence="5" id="KW-0238">DNA-binding</keyword>
<gene>
    <name evidence="12" type="ORF">L228DRAFT_279991</name>
</gene>
<dbReference type="PROSITE" id="PS00486">
    <property type="entry name" value="DNA_MISMATCH_REPAIR_2"/>
    <property type="match status" value="1"/>
</dbReference>
<dbReference type="SUPFAM" id="SSF52540">
    <property type="entry name" value="P-loop containing nucleoside triphosphate hydrolases"/>
    <property type="match status" value="1"/>
</dbReference>
<dbReference type="InterPro" id="IPR036187">
    <property type="entry name" value="DNA_mismatch_repair_MutS_sf"/>
</dbReference>
<feature type="compositionally biased region" description="Acidic residues" evidence="10">
    <location>
        <begin position="711"/>
        <end position="732"/>
    </location>
</feature>
<dbReference type="Pfam" id="PF05188">
    <property type="entry name" value="MutS_II"/>
    <property type="match status" value="1"/>
</dbReference>
<evidence type="ECO:0000256" key="2">
    <source>
        <dbReference type="ARBA" id="ARBA00022151"/>
    </source>
</evidence>
<dbReference type="GO" id="GO:0007131">
    <property type="term" value="P:reciprocal meiotic recombination"/>
    <property type="evidence" value="ECO:0007669"/>
    <property type="project" value="TreeGrafter"/>
</dbReference>
<evidence type="ECO:0000256" key="6">
    <source>
        <dbReference type="ARBA" id="ARBA00023254"/>
    </source>
</evidence>
<dbReference type="Pfam" id="PF05192">
    <property type="entry name" value="MutS_III"/>
    <property type="match status" value="1"/>
</dbReference>
<evidence type="ECO:0000256" key="10">
    <source>
        <dbReference type="SAM" id="MobiDB-lite"/>
    </source>
</evidence>
<feature type="compositionally biased region" description="Acidic residues" evidence="10">
    <location>
        <begin position="958"/>
        <end position="975"/>
    </location>
</feature>
<feature type="compositionally biased region" description="Pro residues" evidence="10">
    <location>
        <begin position="800"/>
        <end position="810"/>
    </location>
</feature>
<sequence length="1016" mass="113058">MNRRRPRTAASTIAAPNVRDIICTISESRGISPVVGLAFVDLTTAEVVLCQICDSQTYVRTLHKISVYDPVEILMPGTSVSKSKLYPLIQQNFPDVSFRLLDRNYWNQSTGLEYIQRVAFEEDIEAIKLSIEGNYFAICSVGAALRYTELGRSVTFPSHSLRVRYEPSEGSMMIDRLTVQALELTQNLQSAKSKHSLFGILNSTMTPMGARLLKNNILQPLIDEQTIQARYEAVAELTSKEQMLHTARQALKVLPDGDRLLTALILTPSKHTAAYIEQSINMSGVNGLLDIARQTYKEASADVYDMITALGEELDLALTLKYDTAHQFYLRFPAADIEDRAFPSVFINVFKKKHFYECQTLDLVKLNQKIVDAHNEVLLLSDSAVQELIEKVHGEIPGLFKICEGVAMLDMLASFAHISATSDYVRPELTDTLAIKAGRHAIREKIHTERFIPNDVYASQQSRFQIITGKSTYIRSIALMTVMAQIGSFVPAQYASFPITHQLFARVSIDDCIEANMSSFSAEMRETAFILRNINRRSMVIIDELGRGTSTRDGLAIALAVAEALVESMAVVWFVTHFRDLATIMAERSGVVNLHLAVEMSNSNEMTMLYKISDGCVQEKYYGLSIARVMDFPPSVIEVATAVSRDLNLRNEKQKRKAKDLNLSRRQKLVLSLRESLKQAADGPLEGKALASWLRKLQTEFIHRAASLQDDIESEDGTTEAECTNMDEEDGTDSTAIEGSYTSTVRNALAHDSETPSNNYDTSEYGFNSAPDSNLSTPNESQVHDLLLSEIAAAAGARPGPRPDPAPPVYPDSSPHSSALLTSPPNMIKTSHYPGTRTRPNPSFPTKAHPQFTSDDRYDIITHTQPSDPFYIFARESHDASPATAPFESFAAATLPDDHFADDDQTQTEHVNVPVSELQSMYADSELNHYDDRPEGSLDYDFPDENNNNNNEHSFIPNDDDDNDDDVNHEDDDYSLDLRTDMTRSRFFMSRPSSPSPSPPRSLSASASSSALRRAG</sequence>
<dbReference type="InterPro" id="IPR007861">
    <property type="entry name" value="DNA_mismatch_repair_MutS_clamp"/>
</dbReference>
<dbReference type="Pfam" id="PF05190">
    <property type="entry name" value="MutS_IV"/>
    <property type="match status" value="1"/>
</dbReference>
<keyword evidence="13" id="KW-1185">Reference proteome</keyword>
<evidence type="ECO:0000256" key="5">
    <source>
        <dbReference type="ARBA" id="ARBA00023125"/>
    </source>
</evidence>
<dbReference type="STRING" id="1328760.A0A165K065"/>
<evidence type="ECO:0000256" key="1">
    <source>
        <dbReference type="ARBA" id="ARBA00007094"/>
    </source>
</evidence>
<dbReference type="InterPro" id="IPR036678">
    <property type="entry name" value="MutS_con_dom_sf"/>
</dbReference>
<evidence type="ECO:0000256" key="8">
    <source>
        <dbReference type="ARBA" id="ARBA00029792"/>
    </source>
</evidence>
<feature type="compositionally biased region" description="Polar residues" evidence="10">
    <location>
        <begin position="755"/>
        <end position="779"/>
    </location>
</feature>
<dbReference type="Proteomes" id="UP000076632">
    <property type="component" value="Unassembled WGS sequence"/>
</dbReference>
<dbReference type="InterPro" id="IPR000432">
    <property type="entry name" value="DNA_mismatch_repair_MutS_C"/>
</dbReference>
<dbReference type="SUPFAM" id="SSF53150">
    <property type="entry name" value="DNA repair protein MutS, domain II"/>
    <property type="match status" value="1"/>
</dbReference>
<dbReference type="OrthoDB" id="276261at2759"/>